<feature type="transmembrane region" description="Helical" evidence="2">
    <location>
        <begin position="35"/>
        <end position="53"/>
    </location>
</feature>
<evidence type="ECO:0000313" key="3">
    <source>
        <dbReference type="EMBL" id="SDI18106.1"/>
    </source>
</evidence>
<dbReference type="EMBL" id="FNEI01000001">
    <property type="protein sequence ID" value="SDI18106.1"/>
    <property type="molecule type" value="Genomic_DNA"/>
</dbReference>
<keyword evidence="2" id="KW-1133">Transmembrane helix</keyword>
<feature type="region of interest" description="Disordered" evidence="1">
    <location>
        <begin position="1"/>
        <end position="23"/>
    </location>
</feature>
<sequence length="151" mass="16388">MAASRRLENMNSDAGPRPQLPAHGEAEAAQSRTQLLFRSFLLTVLGAAFIYSLNVSYVWLSGILTLAAWVLGIVVVVRAVRFRQGRILLFGTISGLVVSAVLGLLVVFSALFFKQVSAFQECSRDALTEQARSSCTADFDRSLPPVLRSGL</sequence>
<gene>
    <name evidence="3" type="ORF">SAMN05216555_101241</name>
</gene>
<proteinExistence type="predicted"/>
<dbReference type="OrthoDB" id="4941928at2"/>
<keyword evidence="2" id="KW-0472">Membrane</keyword>
<feature type="transmembrane region" description="Helical" evidence="2">
    <location>
        <begin position="87"/>
        <end position="113"/>
    </location>
</feature>
<evidence type="ECO:0000313" key="4">
    <source>
        <dbReference type="Proteomes" id="UP000182130"/>
    </source>
</evidence>
<accession>A0A1G8IGP8</accession>
<evidence type="ECO:0000256" key="2">
    <source>
        <dbReference type="SAM" id="Phobius"/>
    </source>
</evidence>
<organism evidence="3 4">
    <name type="scientific">Arthrobacter cupressi</name>
    <dbReference type="NCBI Taxonomy" id="1045773"/>
    <lineage>
        <taxon>Bacteria</taxon>
        <taxon>Bacillati</taxon>
        <taxon>Actinomycetota</taxon>
        <taxon>Actinomycetes</taxon>
        <taxon>Micrococcales</taxon>
        <taxon>Micrococcaceae</taxon>
        <taxon>Arthrobacter</taxon>
    </lineage>
</organism>
<name>A0A1G8IGP8_9MICC</name>
<keyword evidence="4" id="KW-1185">Reference proteome</keyword>
<reference evidence="4" key="1">
    <citation type="submission" date="2016-10" db="EMBL/GenBank/DDBJ databases">
        <authorList>
            <person name="Varghese N."/>
            <person name="Submissions S."/>
        </authorList>
    </citation>
    <scope>NUCLEOTIDE SEQUENCE [LARGE SCALE GENOMIC DNA]</scope>
    <source>
        <strain evidence="4">CGMCC 1.10783</strain>
    </source>
</reference>
<dbReference type="Proteomes" id="UP000182130">
    <property type="component" value="Unassembled WGS sequence"/>
</dbReference>
<feature type="transmembrane region" description="Helical" evidence="2">
    <location>
        <begin position="59"/>
        <end position="80"/>
    </location>
</feature>
<protein>
    <recommendedName>
        <fullName evidence="5">DUF4190 domain-containing protein</fullName>
    </recommendedName>
</protein>
<keyword evidence="2" id="KW-0812">Transmembrane</keyword>
<evidence type="ECO:0008006" key="5">
    <source>
        <dbReference type="Google" id="ProtNLM"/>
    </source>
</evidence>
<dbReference type="AlphaFoldDB" id="A0A1G8IGP8"/>
<evidence type="ECO:0000256" key="1">
    <source>
        <dbReference type="SAM" id="MobiDB-lite"/>
    </source>
</evidence>